<protein>
    <recommendedName>
        <fullName evidence="1">DUF2314 domain-containing protein</fullName>
    </recommendedName>
</protein>
<dbReference type="Proteomes" id="UP001499909">
    <property type="component" value="Unassembled WGS sequence"/>
</dbReference>
<sequence>MLLLASAAARAQQPLPAAPAVVAAPADAVSVDPAQSLLLFDQLIAAPVQEALRTLPQAQQRYQAGLKPGETFFLTTRLVDPDGRFEQVFVLVKQWEGAYVQGTIANKLETVTSYTTGQEIEFTTKAVLDWTLIRANGFEEGNYVGKFLDIQNRLDALER</sequence>
<evidence type="ECO:0000259" key="1">
    <source>
        <dbReference type="Pfam" id="PF10077"/>
    </source>
</evidence>
<dbReference type="InterPro" id="IPR018756">
    <property type="entry name" value="DUF2314"/>
</dbReference>
<gene>
    <name evidence="2" type="ORF">GCM10022406_03340</name>
</gene>
<accession>A0ABP7MFK7</accession>
<organism evidence="2 3">
    <name type="scientific">Hymenobacter algoricola</name>
    <dbReference type="NCBI Taxonomy" id="486267"/>
    <lineage>
        <taxon>Bacteria</taxon>
        <taxon>Pseudomonadati</taxon>
        <taxon>Bacteroidota</taxon>
        <taxon>Cytophagia</taxon>
        <taxon>Cytophagales</taxon>
        <taxon>Hymenobacteraceae</taxon>
        <taxon>Hymenobacter</taxon>
    </lineage>
</organism>
<keyword evidence="3" id="KW-1185">Reference proteome</keyword>
<comment type="caution">
    <text evidence="2">The sequence shown here is derived from an EMBL/GenBank/DDBJ whole genome shotgun (WGS) entry which is preliminary data.</text>
</comment>
<evidence type="ECO:0000313" key="3">
    <source>
        <dbReference type="Proteomes" id="UP001499909"/>
    </source>
</evidence>
<name>A0ABP7MFK7_9BACT</name>
<dbReference type="Pfam" id="PF10077">
    <property type="entry name" value="DUF2314"/>
    <property type="match status" value="1"/>
</dbReference>
<evidence type="ECO:0000313" key="2">
    <source>
        <dbReference type="EMBL" id="GAA3920273.1"/>
    </source>
</evidence>
<proteinExistence type="predicted"/>
<dbReference type="EMBL" id="BAABDH010000003">
    <property type="protein sequence ID" value="GAA3920273.1"/>
    <property type="molecule type" value="Genomic_DNA"/>
</dbReference>
<reference evidence="3" key="1">
    <citation type="journal article" date="2019" name="Int. J. Syst. Evol. Microbiol.">
        <title>The Global Catalogue of Microorganisms (GCM) 10K type strain sequencing project: providing services to taxonomists for standard genome sequencing and annotation.</title>
        <authorList>
            <consortium name="The Broad Institute Genomics Platform"/>
            <consortium name="The Broad Institute Genome Sequencing Center for Infectious Disease"/>
            <person name="Wu L."/>
            <person name="Ma J."/>
        </authorList>
    </citation>
    <scope>NUCLEOTIDE SEQUENCE [LARGE SCALE GENOMIC DNA]</scope>
    <source>
        <strain evidence="3">JCM 17214</strain>
    </source>
</reference>
<feature type="domain" description="DUF2314" evidence="1">
    <location>
        <begin position="84"/>
        <end position="136"/>
    </location>
</feature>